<accession>A0A6J5LY11</accession>
<protein>
    <submittedName>
        <fullName evidence="1">Uncharacterized protein</fullName>
    </submittedName>
</protein>
<name>A0A6J5LY11_9CAUD</name>
<proteinExistence type="predicted"/>
<dbReference type="EMBL" id="LR796353">
    <property type="protein sequence ID" value="CAB4139484.1"/>
    <property type="molecule type" value="Genomic_DNA"/>
</dbReference>
<reference evidence="1" key="1">
    <citation type="submission" date="2020-04" db="EMBL/GenBank/DDBJ databases">
        <authorList>
            <person name="Chiriac C."/>
            <person name="Salcher M."/>
            <person name="Ghai R."/>
            <person name="Kavagutti S V."/>
        </authorList>
    </citation>
    <scope>NUCLEOTIDE SEQUENCE</scope>
</reference>
<evidence type="ECO:0000313" key="2">
    <source>
        <dbReference type="EMBL" id="CAB4161167.1"/>
    </source>
</evidence>
<evidence type="ECO:0000313" key="1">
    <source>
        <dbReference type="EMBL" id="CAB4139484.1"/>
    </source>
</evidence>
<gene>
    <name evidence="1" type="ORF">UFOVP345_53</name>
    <name evidence="2" type="ORF">UFOVP732_35</name>
</gene>
<dbReference type="EMBL" id="LR796713">
    <property type="protein sequence ID" value="CAB4161167.1"/>
    <property type="molecule type" value="Genomic_DNA"/>
</dbReference>
<organism evidence="1">
    <name type="scientific">uncultured Caudovirales phage</name>
    <dbReference type="NCBI Taxonomy" id="2100421"/>
    <lineage>
        <taxon>Viruses</taxon>
        <taxon>Duplodnaviria</taxon>
        <taxon>Heunggongvirae</taxon>
        <taxon>Uroviricota</taxon>
        <taxon>Caudoviricetes</taxon>
        <taxon>Peduoviridae</taxon>
        <taxon>Maltschvirus</taxon>
        <taxon>Maltschvirus maltsch</taxon>
    </lineage>
</organism>
<sequence length="52" mass="5383">MEWILALLSAEVLQAVVTIALAVAAATPTRDDDGVVGRVANVASLIIPALRK</sequence>